<organism evidence="12 13">
    <name type="scientific">Digitaria exilis</name>
    <dbReference type="NCBI Taxonomy" id="1010633"/>
    <lineage>
        <taxon>Eukaryota</taxon>
        <taxon>Viridiplantae</taxon>
        <taxon>Streptophyta</taxon>
        <taxon>Embryophyta</taxon>
        <taxon>Tracheophyta</taxon>
        <taxon>Spermatophyta</taxon>
        <taxon>Magnoliopsida</taxon>
        <taxon>Liliopsida</taxon>
        <taxon>Poales</taxon>
        <taxon>Poaceae</taxon>
        <taxon>PACMAD clade</taxon>
        <taxon>Panicoideae</taxon>
        <taxon>Panicodae</taxon>
        <taxon>Paniceae</taxon>
        <taxon>Anthephorinae</taxon>
        <taxon>Digitaria</taxon>
    </lineage>
</organism>
<evidence type="ECO:0000256" key="8">
    <source>
        <dbReference type="PROSITE-ProRule" id="PRU00169"/>
    </source>
</evidence>
<evidence type="ECO:0000256" key="6">
    <source>
        <dbReference type="ARBA" id="ARBA00023163"/>
    </source>
</evidence>
<evidence type="ECO:0000259" key="11">
    <source>
        <dbReference type="PROSITE" id="PS51294"/>
    </source>
</evidence>
<comment type="caution">
    <text evidence="8">Lacks conserved residue(s) required for the propagation of feature annotation.</text>
</comment>
<dbReference type="SUPFAM" id="SSF46689">
    <property type="entry name" value="Homeodomain-like"/>
    <property type="match status" value="1"/>
</dbReference>
<comment type="caution">
    <text evidence="12">The sequence shown here is derived from an EMBL/GenBank/DDBJ whole genome shotgun (WGS) entry which is preliminary data.</text>
</comment>
<name>A0A835B4L5_9POAL</name>
<dbReference type="InterPro" id="IPR017930">
    <property type="entry name" value="Myb_dom"/>
</dbReference>
<evidence type="ECO:0000256" key="7">
    <source>
        <dbReference type="ARBA" id="ARBA00023242"/>
    </source>
</evidence>
<proteinExistence type="predicted"/>
<reference evidence="12" key="1">
    <citation type="submission" date="2020-07" db="EMBL/GenBank/DDBJ databases">
        <title>Genome sequence and genetic diversity analysis of an under-domesticated orphan crop, white fonio (Digitaria exilis).</title>
        <authorList>
            <person name="Bennetzen J.L."/>
            <person name="Chen S."/>
            <person name="Ma X."/>
            <person name="Wang X."/>
            <person name="Yssel A.E.J."/>
            <person name="Chaluvadi S.R."/>
            <person name="Johnson M."/>
            <person name="Gangashetty P."/>
            <person name="Hamidou F."/>
            <person name="Sanogo M.D."/>
            <person name="Zwaenepoel A."/>
            <person name="Wallace J."/>
            <person name="Van De Peer Y."/>
            <person name="Van Deynze A."/>
        </authorList>
    </citation>
    <scope>NUCLEOTIDE SEQUENCE</scope>
    <source>
        <tissue evidence="12">Leaves</tissue>
    </source>
</reference>
<dbReference type="Gene3D" id="1.10.10.60">
    <property type="entry name" value="Homeodomain-like"/>
    <property type="match status" value="1"/>
</dbReference>
<evidence type="ECO:0000256" key="2">
    <source>
        <dbReference type="ARBA" id="ARBA00023012"/>
    </source>
</evidence>
<evidence type="ECO:0000313" key="12">
    <source>
        <dbReference type="EMBL" id="KAF8686982.1"/>
    </source>
</evidence>
<protein>
    <submittedName>
        <fullName evidence="12">Uncharacterized protein</fullName>
    </submittedName>
</protein>
<keyword evidence="5" id="KW-0010">Activator</keyword>
<gene>
    <name evidence="12" type="ORF">HU200_043261</name>
</gene>
<dbReference type="AlphaFoldDB" id="A0A835B4L5"/>
<evidence type="ECO:0000256" key="9">
    <source>
        <dbReference type="SAM" id="MobiDB-lite"/>
    </source>
</evidence>
<evidence type="ECO:0000313" key="13">
    <source>
        <dbReference type="Proteomes" id="UP000636709"/>
    </source>
</evidence>
<dbReference type="PROSITE" id="PS51294">
    <property type="entry name" value="HTH_MYB"/>
    <property type="match status" value="1"/>
</dbReference>
<keyword evidence="4" id="KW-0238">DNA-binding</keyword>
<evidence type="ECO:0000256" key="3">
    <source>
        <dbReference type="ARBA" id="ARBA00023015"/>
    </source>
</evidence>
<evidence type="ECO:0000256" key="1">
    <source>
        <dbReference type="ARBA" id="ARBA00022553"/>
    </source>
</evidence>
<dbReference type="SUPFAM" id="SSF52172">
    <property type="entry name" value="CheY-like"/>
    <property type="match status" value="1"/>
</dbReference>
<dbReference type="GO" id="GO:0000160">
    <property type="term" value="P:phosphorelay signal transduction system"/>
    <property type="evidence" value="ECO:0007669"/>
    <property type="project" value="UniProtKB-KW"/>
</dbReference>
<dbReference type="Gene3D" id="3.40.50.2300">
    <property type="match status" value="1"/>
</dbReference>
<dbReference type="GO" id="GO:0009736">
    <property type="term" value="P:cytokinin-activated signaling pathway"/>
    <property type="evidence" value="ECO:0007669"/>
    <property type="project" value="InterPro"/>
</dbReference>
<dbReference type="InterPro" id="IPR006447">
    <property type="entry name" value="Myb_dom_plants"/>
</dbReference>
<dbReference type="InterPro" id="IPR009057">
    <property type="entry name" value="Homeodomain-like_sf"/>
</dbReference>
<sequence>MVEHRPVMGNLSVLLLDDNPSSLWMIANVLVETGFKVFPFETVEMALDFVKRRPAIKEELDLVLAEVRLRNIAPGSSAHSELLHHILNELQVPLFTMCAHGDKDALSKHVALGACFHVLKPLHTGSLNMLKQKALEHKSKKAKPQGPIPSKTKSGMASSSTKRLQEMLIIERHNLSNPGSNESEVPEVDKQHGCSKKPGRFKWTVEFHEMFLDALGVLGDEYATPEGILKLMNVKGLTSKQIASHLQESITPRVDADIREVYPTRLWKQVKEAAAPKIGTYSFTSGTYIDGTKSVWDDYENKLQKQFAASNRSWQQKGLSSSKRQLPVKNNVVVISVESSGSSSLSTSLVDQDGENTRTEAAGNNDNVGNINMFKDGGISNESPKAACEIGYGASVESFGLSSLPTSLVAQIGENNRTEAAGNNDNVGNVNMLEGTMNKEHTVARDPDDVWGFLESNELDLTLPNDAKEEAISNLMNELQGLQDKQNLGLEDLLQVDNAWNTVMSILLLSDELIFAKRRSNPLLQDSISINHLPVV</sequence>
<dbReference type="PROSITE" id="PS50110">
    <property type="entry name" value="RESPONSE_REGULATORY"/>
    <property type="match status" value="1"/>
</dbReference>
<dbReference type="EMBL" id="JACEFO010002057">
    <property type="protein sequence ID" value="KAF8686982.1"/>
    <property type="molecule type" value="Genomic_DNA"/>
</dbReference>
<dbReference type="InterPro" id="IPR001789">
    <property type="entry name" value="Sig_transdc_resp-reg_receiver"/>
</dbReference>
<keyword evidence="1" id="KW-0597">Phosphoprotein</keyword>
<keyword evidence="3" id="KW-0805">Transcription regulation</keyword>
<keyword evidence="7" id="KW-0539">Nucleus</keyword>
<dbReference type="GO" id="GO:0003677">
    <property type="term" value="F:DNA binding"/>
    <property type="evidence" value="ECO:0007669"/>
    <property type="project" value="UniProtKB-KW"/>
</dbReference>
<feature type="domain" description="Response regulatory" evidence="10">
    <location>
        <begin position="12"/>
        <end position="135"/>
    </location>
</feature>
<dbReference type="PANTHER" id="PTHR43874">
    <property type="entry name" value="TWO-COMPONENT RESPONSE REGULATOR"/>
    <property type="match status" value="1"/>
</dbReference>
<accession>A0A835B4L5</accession>
<evidence type="ECO:0000256" key="4">
    <source>
        <dbReference type="ARBA" id="ARBA00023125"/>
    </source>
</evidence>
<feature type="region of interest" description="Disordered" evidence="9">
    <location>
        <begin position="135"/>
        <end position="159"/>
    </location>
</feature>
<feature type="domain" description="HTH myb-type" evidence="11">
    <location>
        <begin position="202"/>
        <end position="254"/>
    </location>
</feature>
<dbReference type="OrthoDB" id="660239at2759"/>
<dbReference type="Proteomes" id="UP000636709">
    <property type="component" value="Unassembled WGS sequence"/>
</dbReference>
<dbReference type="InterPro" id="IPR045279">
    <property type="entry name" value="ARR-like"/>
</dbReference>
<keyword evidence="6" id="KW-0804">Transcription</keyword>
<dbReference type="NCBIfam" id="TIGR01557">
    <property type="entry name" value="myb_SHAQKYF"/>
    <property type="match status" value="1"/>
</dbReference>
<keyword evidence="13" id="KW-1185">Reference proteome</keyword>
<dbReference type="PANTHER" id="PTHR43874:SF86">
    <property type="entry name" value="TWO-COMPONENT RESPONSE REGULATOR ORR26"/>
    <property type="match status" value="1"/>
</dbReference>
<keyword evidence="2" id="KW-0902">Two-component regulatory system</keyword>
<dbReference type="InterPro" id="IPR011006">
    <property type="entry name" value="CheY-like_superfamily"/>
</dbReference>
<evidence type="ECO:0000259" key="10">
    <source>
        <dbReference type="PROSITE" id="PS50110"/>
    </source>
</evidence>
<feature type="region of interest" description="Disordered" evidence="9">
    <location>
        <begin position="343"/>
        <end position="369"/>
    </location>
</feature>
<evidence type="ECO:0000256" key="5">
    <source>
        <dbReference type="ARBA" id="ARBA00023159"/>
    </source>
</evidence>